<sequence length="326" mass="36208">MPSLAQLTLPMFIGTVVNWGLFGMLLIQMVVFFIAFPDDPRLVKMLVVTIFILELVQTLSNGRDMVRVFGTAWGNLEVLDEVGWAWFSTPVMGAIISSVGQAFYARRLYIIGRNIWVPALVASFSVVQLGAGIWTGVKICIATRFSLLQSDNVPATVTWFAATSICDILIVGFTVDYLINQRAKGSFQQTNEMLTCAMLLTVETGLPTAILSIIDLFLFTQYKGTNFHLALCIGLSKVYSNCVLLLLNWRARIGRRPPTEVHHPESAHVVNTGIVFKDRKMATDTTGTMTNFSGHGMRVDVEVNRSWEDSSGRLDALEEEKELMSV</sequence>
<keyword evidence="1" id="KW-0472">Membrane</keyword>
<evidence type="ECO:0000259" key="2">
    <source>
        <dbReference type="Pfam" id="PF20152"/>
    </source>
</evidence>
<dbReference type="AlphaFoldDB" id="A0AAD7CKG7"/>
<keyword evidence="1" id="KW-0812">Transmembrane</keyword>
<feature type="transmembrane region" description="Helical" evidence="1">
    <location>
        <begin position="42"/>
        <end position="60"/>
    </location>
</feature>
<dbReference type="PANTHER" id="PTHR40465">
    <property type="entry name" value="CHROMOSOME 1, WHOLE GENOME SHOTGUN SEQUENCE"/>
    <property type="match status" value="1"/>
</dbReference>
<proteinExistence type="predicted"/>
<feature type="transmembrane region" description="Helical" evidence="1">
    <location>
        <begin position="157"/>
        <end position="179"/>
    </location>
</feature>
<comment type="caution">
    <text evidence="3">The sequence shown here is derived from an EMBL/GenBank/DDBJ whole genome shotgun (WGS) entry which is preliminary data.</text>
</comment>
<keyword evidence="1" id="KW-1133">Transmembrane helix</keyword>
<dbReference type="EMBL" id="JARKIF010000001">
    <property type="protein sequence ID" value="KAJ7651123.1"/>
    <property type="molecule type" value="Genomic_DNA"/>
</dbReference>
<gene>
    <name evidence="3" type="ORF">FB45DRAFT_889736</name>
</gene>
<dbReference type="Proteomes" id="UP001221142">
    <property type="component" value="Unassembled WGS sequence"/>
</dbReference>
<reference evidence="3" key="1">
    <citation type="submission" date="2023-03" db="EMBL/GenBank/DDBJ databases">
        <title>Massive genome expansion in bonnet fungi (Mycena s.s.) driven by repeated elements and novel gene families across ecological guilds.</title>
        <authorList>
            <consortium name="Lawrence Berkeley National Laboratory"/>
            <person name="Harder C.B."/>
            <person name="Miyauchi S."/>
            <person name="Viragh M."/>
            <person name="Kuo A."/>
            <person name="Thoen E."/>
            <person name="Andreopoulos B."/>
            <person name="Lu D."/>
            <person name="Skrede I."/>
            <person name="Drula E."/>
            <person name="Henrissat B."/>
            <person name="Morin E."/>
            <person name="Kohler A."/>
            <person name="Barry K."/>
            <person name="LaButti K."/>
            <person name="Morin E."/>
            <person name="Salamov A."/>
            <person name="Lipzen A."/>
            <person name="Mereny Z."/>
            <person name="Hegedus B."/>
            <person name="Baldrian P."/>
            <person name="Stursova M."/>
            <person name="Weitz H."/>
            <person name="Taylor A."/>
            <person name="Grigoriev I.V."/>
            <person name="Nagy L.G."/>
            <person name="Martin F."/>
            <person name="Kauserud H."/>
        </authorList>
    </citation>
    <scope>NUCLEOTIDE SEQUENCE</scope>
    <source>
        <strain evidence="3">9284</strain>
    </source>
</reference>
<feature type="transmembrane region" description="Helical" evidence="1">
    <location>
        <begin position="84"/>
        <end position="104"/>
    </location>
</feature>
<name>A0AAD7CKG7_9AGAR</name>
<feature type="transmembrane region" description="Helical" evidence="1">
    <location>
        <begin position="200"/>
        <end position="221"/>
    </location>
</feature>
<dbReference type="InterPro" id="IPR045339">
    <property type="entry name" value="DUF6534"/>
</dbReference>
<protein>
    <recommendedName>
        <fullName evidence="2">DUF6534 domain-containing protein</fullName>
    </recommendedName>
</protein>
<feature type="transmembrane region" description="Helical" evidence="1">
    <location>
        <begin position="12"/>
        <end position="35"/>
    </location>
</feature>
<accession>A0AAD7CKG7</accession>
<evidence type="ECO:0000313" key="4">
    <source>
        <dbReference type="Proteomes" id="UP001221142"/>
    </source>
</evidence>
<keyword evidence="4" id="KW-1185">Reference proteome</keyword>
<evidence type="ECO:0000256" key="1">
    <source>
        <dbReference type="SAM" id="Phobius"/>
    </source>
</evidence>
<dbReference type="Pfam" id="PF20152">
    <property type="entry name" value="DUF6534"/>
    <property type="match status" value="1"/>
</dbReference>
<organism evidence="3 4">
    <name type="scientific">Roridomyces roridus</name>
    <dbReference type="NCBI Taxonomy" id="1738132"/>
    <lineage>
        <taxon>Eukaryota</taxon>
        <taxon>Fungi</taxon>
        <taxon>Dikarya</taxon>
        <taxon>Basidiomycota</taxon>
        <taxon>Agaricomycotina</taxon>
        <taxon>Agaricomycetes</taxon>
        <taxon>Agaricomycetidae</taxon>
        <taxon>Agaricales</taxon>
        <taxon>Marasmiineae</taxon>
        <taxon>Mycenaceae</taxon>
        <taxon>Roridomyces</taxon>
    </lineage>
</organism>
<feature type="transmembrane region" description="Helical" evidence="1">
    <location>
        <begin position="116"/>
        <end position="137"/>
    </location>
</feature>
<feature type="domain" description="DUF6534" evidence="2">
    <location>
        <begin position="164"/>
        <end position="251"/>
    </location>
</feature>
<dbReference type="PANTHER" id="PTHR40465:SF1">
    <property type="entry name" value="DUF6534 DOMAIN-CONTAINING PROTEIN"/>
    <property type="match status" value="1"/>
</dbReference>
<evidence type="ECO:0000313" key="3">
    <source>
        <dbReference type="EMBL" id="KAJ7651123.1"/>
    </source>
</evidence>
<feature type="transmembrane region" description="Helical" evidence="1">
    <location>
        <begin position="227"/>
        <end position="247"/>
    </location>
</feature>